<keyword evidence="3 5" id="KW-0720">Serine protease</keyword>
<dbReference type="AlphaFoldDB" id="A0A085M3A8"/>
<keyword evidence="8" id="KW-1185">Reference proteome</keyword>
<dbReference type="PRINTS" id="PR00722">
    <property type="entry name" value="CHYMOTRYPSIN"/>
</dbReference>
<protein>
    <recommendedName>
        <fullName evidence="6">Peptidase S1 domain-containing protein</fullName>
    </recommendedName>
</protein>
<proteinExistence type="predicted"/>
<dbReference type="InterPro" id="IPR033116">
    <property type="entry name" value="TRYPSIN_SER"/>
</dbReference>
<dbReference type="EMBL" id="KL363236">
    <property type="protein sequence ID" value="KFD51704.1"/>
    <property type="molecule type" value="Genomic_DNA"/>
</dbReference>
<evidence type="ECO:0000256" key="4">
    <source>
        <dbReference type="ARBA" id="ARBA00023157"/>
    </source>
</evidence>
<organism evidence="7 8">
    <name type="scientific">Trichuris suis</name>
    <name type="common">pig whipworm</name>
    <dbReference type="NCBI Taxonomy" id="68888"/>
    <lineage>
        <taxon>Eukaryota</taxon>
        <taxon>Metazoa</taxon>
        <taxon>Ecdysozoa</taxon>
        <taxon>Nematoda</taxon>
        <taxon>Enoplea</taxon>
        <taxon>Dorylaimia</taxon>
        <taxon>Trichinellida</taxon>
        <taxon>Trichuridae</taxon>
        <taxon>Trichuris</taxon>
    </lineage>
</organism>
<dbReference type="SMART" id="SM00020">
    <property type="entry name" value="Tryp_SPc"/>
    <property type="match status" value="1"/>
</dbReference>
<dbReference type="InterPro" id="IPR018114">
    <property type="entry name" value="TRYPSIN_HIS"/>
</dbReference>
<dbReference type="PANTHER" id="PTHR24252">
    <property type="entry name" value="ACROSIN-RELATED"/>
    <property type="match status" value="1"/>
</dbReference>
<keyword evidence="2 5" id="KW-0378">Hydrolase</keyword>
<feature type="non-terminal residue" evidence="7">
    <location>
        <position position="308"/>
    </location>
</feature>
<dbReference type="PROSITE" id="PS00134">
    <property type="entry name" value="TRYPSIN_HIS"/>
    <property type="match status" value="1"/>
</dbReference>
<evidence type="ECO:0000256" key="5">
    <source>
        <dbReference type="RuleBase" id="RU363034"/>
    </source>
</evidence>
<evidence type="ECO:0000256" key="3">
    <source>
        <dbReference type="ARBA" id="ARBA00022825"/>
    </source>
</evidence>
<dbReference type="SUPFAM" id="SSF50494">
    <property type="entry name" value="Trypsin-like serine proteases"/>
    <property type="match status" value="1"/>
</dbReference>
<name>A0A085M3A8_9BILA</name>
<dbReference type="InterPro" id="IPR043504">
    <property type="entry name" value="Peptidase_S1_PA_chymotrypsin"/>
</dbReference>
<dbReference type="Proteomes" id="UP000030764">
    <property type="component" value="Unassembled WGS sequence"/>
</dbReference>
<feature type="domain" description="Peptidase S1" evidence="6">
    <location>
        <begin position="1"/>
        <end position="239"/>
    </location>
</feature>
<dbReference type="GO" id="GO:0004252">
    <property type="term" value="F:serine-type endopeptidase activity"/>
    <property type="evidence" value="ECO:0007669"/>
    <property type="project" value="InterPro"/>
</dbReference>
<dbReference type="PROSITE" id="PS00135">
    <property type="entry name" value="TRYPSIN_SER"/>
    <property type="match status" value="1"/>
</dbReference>
<evidence type="ECO:0000313" key="7">
    <source>
        <dbReference type="EMBL" id="KFD51704.1"/>
    </source>
</evidence>
<keyword evidence="1 5" id="KW-0645">Protease</keyword>
<keyword evidence="4" id="KW-1015">Disulfide bond</keyword>
<dbReference type="Pfam" id="PF00089">
    <property type="entry name" value="Trypsin"/>
    <property type="match status" value="1"/>
</dbReference>
<evidence type="ECO:0000259" key="6">
    <source>
        <dbReference type="PROSITE" id="PS50240"/>
    </source>
</evidence>
<gene>
    <name evidence="7" type="ORF">M513_07400</name>
</gene>
<dbReference type="CDD" id="cd00190">
    <property type="entry name" value="Tryp_SPc"/>
    <property type="match status" value="1"/>
</dbReference>
<feature type="non-terminal residue" evidence="7">
    <location>
        <position position="1"/>
    </location>
</feature>
<dbReference type="InterPro" id="IPR001254">
    <property type="entry name" value="Trypsin_dom"/>
</dbReference>
<evidence type="ECO:0000256" key="2">
    <source>
        <dbReference type="ARBA" id="ARBA00022801"/>
    </source>
</evidence>
<dbReference type="InterPro" id="IPR001314">
    <property type="entry name" value="Peptidase_S1A"/>
</dbReference>
<dbReference type="PANTHER" id="PTHR24252:SF7">
    <property type="entry name" value="HYALIN"/>
    <property type="match status" value="1"/>
</dbReference>
<dbReference type="Gene3D" id="2.40.10.10">
    <property type="entry name" value="Trypsin-like serine proteases"/>
    <property type="match status" value="1"/>
</dbReference>
<dbReference type="PROSITE" id="PS50240">
    <property type="entry name" value="TRYPSIN_DOM"/>
    <property type="match status" value="1"/>
</dbReference>
<dbReference type="GO" id="GO:0006508">
    <property type="term" value="P:proteolysis"/>
    <property type="evidence" value="ECO:0007669"/>
    <property type="project" value="UniProtKB-KW"/>
</dbReference>
<dbReference type="FunFam" id="2.40.10.10:FF:000006">
    <property type="entry name" value="Serine proteinase stubble"/>
    <property type="match status" value="1"/>
</dbReference>
<accession>A0A085M3A8</accession>
<reference evidence="7 8" key="1">
    <citation type="journal article" date="2014" name="Nat. Genet.">
        <title>Genome and transcriptome of the porcine whipworm Trichuris suis.</title>
        <authorList>
            <person name="Jex A.R."/>
            <person name="Nejsum P."/>
            <person name="Schwarz E.M."/>
            <person name="Hu L."/>
            <person name="Young N.D."/>
            <person name="Hall R.S."/>
            <person name="Korhonen P.K."/>
            <person name="Liao S."/>
            <person name="Thamsborg S."/>
            <person name="Xia J."/>
            <person name="Xu P."/>
            <person name="Wang S."/>
            <person name="Scheerlinck J.P."/>
            <person name="Hofmann A."/>
            <person name="Sternberg P.W."/>
            <person name="Wang J."/>
            <person name="Gasser R.B."/>
        </authorList>
    </citation>
    <scope>NUCLEOTIDE SEQUENCE [LARGE SCALE GENOMIC DNA]</scope>
    <source>
        <strain evidence="7">DCEP-RM93M</strain>
    </source>
</reference>
<sequence>IVGGRDAIPYSWPWHAAIYRRRGLLGPTYLCGASLLNDQWLLSAAHCFFGLMKLHSYDVQLGAFRHADKEGEMIGVEKVYFHPKYNPLTLERDAALLKLKRKVQLSSKISPVCLPRSVEEQPKNNSIAYVTGWGRTGESWTVSHTLKQVDVIVYSADRCRQLYEHYINTDVMICAGADGGGKDSCQGDSGGPLVFYDGSRKQWVQYGIVSWGFGCAEPDQPGVYSKVSSFVDWINRTVHNSSRGPIAGLVIDLSSTCSQQNITDAQPSHVRQQESEDSIDERFWMPAGFDPAMMRQRFLEKNNITEVG</sequence>
<evidence type="ECO:0000256" key="1">
    <source>
        <dbReference type="ARBA" id="ARBA00022670"/>
    </source>
</evidence>
<evidence type="ECO:0000313" key="8">
    <source>
        <dbReference type="Proteomes" id="UP000030764"/>
    </source>
</evidence>
<dbReference type="InterPro" id="IPR009003">
    <property type="entry name" value="Peptidase_S1_PA"/>
</dbReference>